<dbReference type="Pfam" id="PF05359">
    <property type="entry name" value="DUF748"/>
    <property type="match status" value="1"/>
</dbReference>
<name>A0A533QEV4_9BACT</name>
<evidence type="ECO:0000313" key="3">
    <source>
        <dbReference type="Proteomes" id="UP000319783"/>
    </source>
</evidence>
<dbReference type="EMBL" id="SULG01000005">
    <property type="protein sequence ID" value="TLD43296.1"/>
    <property type="molecule type" value="Genomic_DNA"/>
</dbReference>
<feature type="transmembrane region" description="Helical" evidence="1">
    <location>
        <begin position="15"/>
        <end position="38"/>
    </location>
</feature>
<evidence type="ECO:0000256" key="1">
    <source>
        <dbReference type="SAM" id="Phobius"/>
    </source>
</evidence>
<dbReference type="AlphaFoldDB" id="A0A533QEV4"/>
<evidence type="ECO:0000313" key="2">
    <source>
        <dbReference type="EMBL" id="TLD43296.1"/>
    </source>
</evidence>
<reference evidence="2 3" key="1">
    <citation type="submission" date="2019-04" db="EMBL/GenBank/DDBJ databases">
        <title>Genome of a novel bacterium Candidatus Jettenia ecosi reconstructed from metagenome of an anammox bioreactor.</title>
        <authorList>
            <person name="Mardanov A.V."/>
            <person name="Beletsky A.V."/>
            <person name="Ravin N.V."/>
            <person name="Botchkova E.A."/>
            <person name="Litti Y.V."/>
            <person name="Nozhevnikova A.N."/>
        </authorList>
    </citation>
    <scope>NUCLEOTIDE SEQUENCE [LARGE SCALE GENOMIC DNA]</scope>
    <source>
        <strain evidence="2">J2</strain>
    </source>
</reference>
<sequence>MYGMKKILRQRWEKILAGVFASILVFTLIGFFIIPVFIKSILVKKLSANVQREVLVHRVKFNPYLLSLIVDNLVIKDKDGEIFASLDELSVNLQFSSVFQKALIIKGFHIKQPYIRVVRNGETSFNFSDLITEKGNNAAPIRFSLHEIKVIDGKVDFWDEMKEIKHTLNNLNVIIPFLSNLPRHVNSEVILNCSVLLNDTPIFLTGKSRPFSDPQQAFLQIDIQKLYIPQYSSYLPLSTKVNILSGYMNVKTALSYSQKNGSVSSRELVFSQAFVSLDSLTLKHKEEKEEFAIIPKFSINNTRVNVTDREITVEEIFAENGSLLLKRFANGTFNFLDIISPVKQSEQPEQSKRPWLLTVREFLVKEFIIQGEDLMSSNPVFVTLDQVNLHGSSLTTKSGEKGQASFSLRWNKTGTVSAEGSIGVDPIIAEGKISAANVDISPLHSYVTDTVNLTIAKANVHADGDITFGYREESNPTVSYRGNISLSDFMSIEKLYKRSFLQWKIFSLLNARIKYNPTEIYIDEVFLDDFSVNLLVHSDGTPDFHVILVQETEKEESLRTEQEKEIPHGYKGFIPPVTIDTINLQNGKIDFIDRYINPGFKSKLEDIKATISGFSSEDMEPSHISLTGRLKGIYPLEITGKIDPFSEKKYADVNVVLRGFDLPFLTPYVGRYIGYTIEKGKLYLDLGYTISGNELYGENRIILDRFTLGDKIDSQEAISLPIKSAINFLKDRKGEIRLDFPVKGNIDDPEFKLGKVVLDGMINLAKKVVTSPFALLGNIFGRGKKFAFLEFDYGSDRIGRDDIKKLKDLITALYERPFLRLEIQGRTDQKEDRNALKLRRFTDLLKVQKLKDRAKKGKPAVPLSEVEIYTGEYETYLRKAYKAADFPKSRNVFGFVEDIPVQKMEKLLMDHIAITDGDLRLLADRRAIQVKDYILKSKKVEPERIFIVKSKIYSRKDGKKGKRSRVQFALK</sequence>
<comment type="caution">
    <text evidence="2">The sequence shown here is derived from an EMBL/GenBank/DDBJ whole genome shotgun (WGS) entry which is preliminary data.</text>
</comment>
<dbReference type="Proteomes" id="UP000319783">
    <property type="component" value="Unassembled WGS sequence"/>
</dbReference>
<dbReference type="InterPro" id="IPR008023">
    <property type="entry name" value="DUF748"/>
</dbReference>
<dbReference type="Gene3D" id="3.30.1330.60">
    <property type="entry name" value="OmpA-like domain"/>
    <property type="match status" value="1"/>
</dbReference>
<accession>A0A533QEV4</accession>
<dbReference type="PANTHER" id="PTHR30441">
    <property type="entry name" value="DUF748 DOMAIN-CONTAINING PROTEIN"/>
    <property type="match status" value="1"/>
</dbReference>
<keyword evidence="1" id="KW-0472">Membrane</keyword>
<organism evidence="2 3">
    <name type="scientific">Candidatus Jettenia ecosi</name>
    <dbReference type="NCBI Taxonomy" id="2494326"/>
    <lineage>
        <taxon>Bacteria</taxon>
        <taxon>Pseudomonadati</taxon>
        <taxon>Planctomycetota</taxon>
        <taxon>Candidatus Brocadiia</taxon>
        <taxon>Candidatus Brocadiales</taxon>
        <taxon>Candidatus Brocadiaceae</taxon>
        <taxon>Candidatus Jettenia</taxon>
    </lineage>
</organism>
<gene>
    <name evidence="2" type="ORF">JETT_0465</name>
</gene>
<keyword evidence="1" id="KW-0812">Transmembrane</keyword>
<keyword evidence="1" id="KW-1133">Transmembrane helix</keyword>
<proteinExistence type="predicted"/>
<dbReference type="InterPro" id="IPR052894">
    <property type="entry name" value="AsmA-related"/>
</dbReference>
<dbReference type="InterPro" id="IPR036737">
    <property type="entry name" value="OmpA-like_sf"/>
</dbReference>
<dbReference type="PANTHER" id="PTHR30441:SF8">
    <property type="entry name" value="DUF748 DOMAIN-CONTAINING PROTEIN"/>
    <property type="match status" value="1"/>
</dbReference>
<dbReference type="GO" id="GO:0090313">
    <property type="term" value="P:regulation of protein targeting to membrane"/>
    <property type="evidence" value="ECO:0007669"/>
    <property type="project" value="TreeGrafter"/>
</dbReference>
<protein>
    <submittedName>
        <fullName evidence="2">Putative exported protein</fullName>
    </submittedName>
</protein>
<dbReference type="GO" id="GO:0005886">
    <property type="term" value="C:plasma membrane"/>
    <property type="evidence" value="ECO:0007669"/>
    <property type="project" value="TreeGrafter"/>
</dbReference>